<organism evidence="12 13">
    <name type="scientific">Gemmatirosa kalamazoonensis</name>
    <dbReference type="NCBI Taxonomy" id="861299"/>
    <lineage>
        <taxon>Bacteria</taxon>
        <taxon>Pseudomonadati</taxon>
        <taxon>Gemmatimonadota</taxon>
        <taxon>Gemmatimonadia</taxon>
        <taxon>Gemmatimonadales</taxon>
        <taxon>Gemmatimonadaceae</taxon>
        <taxon>Gemmatirosa</taxon>
    </lineage>
</organism>
<evidence type="ECO:0000256" key="4">
    <source>
        <dbReference type="ARBA" id="ARBA00011738"/>
    </source>
</evidence>
<dbReference type="eggNOG" id="COG0156">
    <property type="taxonomic scope" value="Bacteria"/>
</dbReference>
<keyword evidence="6" id="KW-0093">Biotin biosynthesis</keyword>
<evidence type="ECO:0000256" key="10">
    <source>
        <dbReference type="RuleBase" id="RU003693"/>
    </source>
</evidence>
<comment type="cofactor">
    <cofactor evidence="1 9 10">
        <name>pyridoxal 5'-phosphate</name>
        <dbReference type="ChEBI" id="CHEBI:597326"/>
    </cofactor>
</comment>
<evidence type="ECO:0000256" key="8">
    <source>
        <dbReference type="ARBA" id="ARBA00047715"/>
    </source>
</evidence>
<evidence type="ECO:0000256" key="7">
    <source>
        <dbReference type="ARBA" id="ARBA00022898"/>
    </source>
</evidence>
<evidence type="ECO:0000256" key="3">
    <source>
        <dbReference type="ARBA" id="ARBA00010008"/>
    </source>
</evidence>
<accession>W0RNV0</accession>
<protein>
    <recommendedName>
        <fullName evidence="10">8-amino-7-ketopelargonate synthase</fullName>
        <ecNumber evidence="10">2.3.1.47</ecNumber>
    </recommendedName>
</protein>
<comment type="subunit">
    <text evidence="4 10">Homodimer.</text>
</comment>
<dbReference type="InterPro" id="IPR001917">
    <property type="entry name" value="Aminotrans_II_pyridoxalP_BS"/>
</dbReference>
<dbReference type="AlphaFoldDB" id="W0RNV0"/>
<evidence type="ECO:0000256" key="9">
    <source>
        <dbReference type="PIRSR" id="PIRSR604723-51"/>
    </source>
</evidence>
<gene>
    <name evidence="12" type="ORF">J421_4488</name>
</gene>
<dbReference type="Gene3D" id="3.40.640.10">
    <property type="entry name" value="Type I PLP-dependent aspartate aminotransferase-like (Major domain)"/>
    <property type="match status" value="1"/>
</dbReference>
<keyword evidence="7 9" id="KW-0663">Pyridoxal phosphate</keyword>
<keyword evidence="5 10" id="KW-0808">Transferase</keyword>
<evidence type="ECO:0000256" key="2">
    <source>
        <dbReference type="ARBA" id="ARBA00004746"/>
    </source>
</evidence>
<evidence type="ECO:0000313" key="13">
    <source>
        <dbReference type="Proteomes" id="UP000019151"/>
    </source>
</evidence>
<dbReference type="GO" id="GO:0009102">
    <property type="term" value="P:biotin biosynthetic process"/>
    <property type="evidence" value="ECO:0007669"/>
    <property type="project" value="UniProtKB-UniRule"/>
</dbReference>
<dbReference type="PANTHER" id="PTHR13693:SF100">
    <property type="entry name" value="8-AMINO-7-OXONONANOATE SYNTHASE"/>
    <property type="match status" value="1"/>
</dbReference>
<dbReference type="Gene3D" id="3.90.1150.10">
    <property type="entry name" value="Aspartate Aminotransferase, domain 1"/>
    <property type="match status" value="1"/>
</dbReference>
<dbReference type="UniPathway" id="UPA00078"/>
<dbReference type="HOGENOM" id="CLU_015846_11_0_0"/>
<dbReference type="FunCoup" id="W0RNV0">
    <property type="interactions" value="408"/>
</dbReference>
<evidence type="ECO:0000259" key="11">
    <source>
        <dbReference type="Pfam" id="PF00155"/>
    </source>
</evidence>
<comment type="similarity">
    <text evidence="3 10">Belongs to the class-II pyridoxal-phosphate-dependent aminotransferase family. BioF subfamily.</text>
</comment>
<comment type="pathway">
    <text evidence="2 10">Cofactor biosynthesis; biotin biosynthesis.</text>
</comment>
<dbReference type="InterPro" id="IPR015424">
    <property type="entry name" value="PyrdxlP-dep_Trfase"/>
</dbReference>
<dbReference type="STRING" id="861299.J421_4488"/>
<dbReference type="PATRIC" id="fig|861299.3.peg.4543"/>
<dbReference type="RefSeq" id="WP_025413456.1">
    <property type="nucleotide sequence ID" value="NZ_CP007128.1"/>
</dbReference>
<dbReference type="CDD" id="cd06454">
    <property type="entry name" value="KBL_like"/>
    <property type="match status" value="1"/>
</dbReference>
<dbReference type="Proteomes" id="UP000019151">
    <property type="component" value="Chromosome"/>
</dbReference>
<dbReference type="Pfam" id="PF00155">
    <property type="entry name" value="Aminotran_1_2"/>
    <property type="match status" value="1"/>
</dbReference>
<dbReference type="PANTHER" id="PTHR13693">
    <property type="entry name" value="CLASS II AMINOTRANSFERASE/8-AMINO-7-OXONONANOATE SYNTHASE"/>
    <property type="match status" value="1"/>
</dbReference>
<feature type="domain" description="Aminotransferase class I/classII large" evidence="11">
    <location>
        <begin position="49"/>
        <end position="394"/>
    </location>
</feature>
<dbReference type="EC" id="2.3.1.47" evidence="10"/>
<evidence type="ECO:0000313" key="12">
    <source>
        <dbReference type="EMBL" id="AHG92025.1"/>
    </source>
</evidence>
<dbReference type="NCBIfam" id="TIGR00858">
    <property type="entry name" value="bioF"/>
    <property type="match status" value="1"/>
</dbReference>
<keyword evidence="13" id="KW-1185">Reference proteome</keyword>
<feature type="modified residue" description="N6-(pyridoxal phosphate)lysine" evidence="9">
    <location>
        <position position="251"/>
    </location>
</feature>
<evidence type="ECO:0000256" key="1">
    <source>
        <dbReference type="ARBA" id="ARBA00001933"/>
    </source>
</evidence>
<reference evidence="12 13" key="1">
    <citation type="journal article" date="2014" name="Genome Announc.">
        <title>Genome Sequence and Methylome of Soil Bacterium Gemmatirosa kalamazoonensis KBS708T, a Member of the Rarely Cultivated Gemmatimonadetes Phylum.</title>
        <authorList>
            <person name="Debruyn J.M."/>
            <person name="Radosevich M."/>
            <person name="Wommack K.E."/>
            <person name="Polson S.W."/>
            <person name="Hauser L.J."/>
            <person name="Fawaz M.N."/>
            <person name="Korlach J."/>
            <person name="Tsai Y.C."/>
        </authorList>
    </citation>
    <scope>NUCLEOTIDE SEQUENCE [LARGE SCALE GENOMIC DNA]</scope>
    <source>
        <strain evidence="12 13">KBS708</strain>
    </source>
</reference>
<dbReference type="InterPro" id="IPR004839">
    <property type="entry name" value="Aminotransferase_I/II_large"/>
</dbReference>
<dbReference type="InterPro" id="IPR015421">
    <property type="entry name" value="PyrdxlP-dep_Trfase_major"/>
</dbReference>
<dbReference type="GO" id="GO:0008710">
    <property type="term" value="F:8-amino-7-oxononanoate synthase activity"/>
    <property type="evidence" value="ECO:0007669"/>
    <property type="project" value="UniProtKB-UniRule"/>
</dbReference>
<evidence type="ECO:0000256" key="5">
    <source>
        <dbReference type="ARBA" id="ARBA00022679"/>
    </source>
</evidence>
<comment type="catalytic activity">
    <reaction evidence="8 10">
        <text>6-carboxyhexanoyl-[ACP] + L-alanine + H(+) = (8S)-8-amino-7-oxononanoate + holo-[ACP] + CO2</text>
        <dbReference type="Rhea" id="RHEA:42288"/>
        <dbReference type="Rhea" id="RHEA-COMP:9685"/>
        <dbReference type="Rhea" id="RHEA-COMP:9955"/>
        <dbReference type="ChEBI" id="CHEBI:15378"/>
        <dbReference type="ChEBI" id="CHEBI:16526"/>
        <dbReference type="ChEBI" id="CHEBI:57972"/>
        <dbReference type="ChEBI" id="CHEBI:64479"/>
        <dbReference type="ChEBI" id="CHEBI:78846"/>
        <dbReference type="ChEBI" id="CHEBI:149468"/>
        <dbReference type="EC" id="2.3.1.47"/>
    </reaction>
</comment>
<dbReference type="KEGG" id="gba:J421_4488"/>
<sequence>MPSSPDPTARPLDALLRDELAAIDRAALRRTLRPMRRREGATLLVDDREVVDFASNDYLGLAADPRLAGALRDALDDVGVGAGAARLVTGDDPLHERLESAIAALKGTERALLFASGFAANVGVLPALAGRDDAIYSDALNHASIVDGCRLSRAAVRVFPHGDVDALDAMLRADAGGARFRRRWIVVEGVYSMDGDLFPLDRLVSLARAHGAYTVVDDAHASGVLGTGGRGTASHFGVDGAIDVTVGTLGKAFGTAGAFVAGSAALCDLLLHRARSFVFTTGSPPAVAAATLRALAIARDEPWRRDRLRDNARRLRAGLAALGRPAPGEADGHVVPVLLGDPTRTVDAGARLLADGFAVGAIRPPSVPPGSARLRLSVSAAHTPEQIDALLEALAAVPGVPNADPVPA</sequence>
<dbReference type="EMBL" id="CP007128">
    <property type="protein sequence ID" value="AHG92025.1"/>
    <property type="molecule type" value="Genomic_DNA"/>
</dbReference>
<dbReference type="PROSITE" id="PS00599">
    <property type="entry name" value="AA_TRANSFER_CLASS_2"/>
    <property type="match status" value="1"/>
</dbReference>
<dbReference type="GO" id="GO:0030170">
    <property type="term" value="F:pyridoxal phosphate binding"/>
    <property type="evidence" value="ECO:0007669"/>
    <property type="project" value="InterPro"/>
</dbReference>
<dbReference type="InterPro" id="IPR004723">
    <property type="entry name" value="AONS_Archaea/Proteobacteria"/>
</dbReference>
<name>W0RNV0_9BACT</name>
<dbReference type="SUPFAM" id="SSF53383">
    <property type="entry name" value="PLP-dependent transferases"/>
    <property type="match status" value="1"/>
</dbReference>
<proteinExistence type="inferred from homology"/>
<comment type="function">
    <text evidence="10">Catalyzes the decarboxylative condensation of pimeloyl-[acyl-carrier protein] and L-alanine to produce 8-amino-7-oxononanoate (AON), [acyl-carrier protein], and carbon dioxide.</text>
</comment>
<dbReference type="InterPro" id="IPR050087">
    <property type="entry name" value="AON_synthase_class-II"/>
</dbReference>
<dbReference type="InterPro" id="IPR015422">
    <property type="entry name" value="PyrdxlP-dep_Trfase_small"/>
</dbReference>
<dbReference type="InParanoid" id="W0RNV0"/>
<evidence type="ECO:0000256" key="6">
    <source>
        <dbReference type="ARBA" id="ARBA00022756"/>
    </source>
</evidence>